<dbReference type="GO" id="GO:0032259">
    <property type="term" value="P:methylation"/>
    <property type="evidence" value="ECO:0007669"/>
    <property type="project" value="UniProtKB-KW"/>
</dbReference>
<dbReference type="SUPFAM" id="SSF53335">
    <property type="entry name" value="S-adenosyl-L-methionine-dependent methyltransferases"/>
    <property type="match status" value="1"/>
</dbReference>
<dbReference type="PANTHER" id="PTHR40048:SF1">
    <property type="entry name" value="RHAMNOSYL O-METHYLTRANSFERASE"/>
    <property type="match status" value="1"/>
</dbReference>
<dbReference type="Gene3D" id="3.40.50.150">
    <property type="entry name" value="Vaccinia Virus protein VP39"/>
    <property type="match status" value="1"/>
</dbReference>
<dbReference type="GO" id="GO:0071770">
    <property type="term" value="P:DIM/DIP cell wall layer assembly"/>
    <property type="evidence" value="ECO:0007669"/>
    <property type="project" value="TreeGrafter"/>
</dbReference>
<dbReference type="EMBL" id="CP021106">
    <property type="protein sequence ID" value="ARO87856.1"/>
    <property type="molecule type" value="Genomic_DNA"/>
</dbReference>
<dbReference type="InterPro" id="IPR029063">
    <property type="entry name" value="SAM-dependent_MTases_sf"/>
</dbReference>
<dbReference type="KEGG" id="nlc:EBAPG3_008800"/>
<dbReference type="Proteomes" id="UP000012179">
    <property type="component" value="Chromosome"/>
</dbReference>
<name>A0A1W6SPY2_9PROT</name>
<keyword evidence="4" id="KW-1185">Reference proteome</keyword>
<dbReference type="OrthoDB" id="9816564at2"/>
<keyword evidence="1" id="KW-0489">Methyltransferase</keyword>
<evidence type="ECO:0000313" key="3">
    <source>
        <dbReference type="EMBL" id="ARO87856.1"/>
    </source>
</evidence>
<evidence type="ECO:0000256" key="1">
    <source>
        <dbReference type="ARBA" id="ARBA00022603"/>
    </source>
</evidence>
<keyword evidence="2" id="KW-0808">Transferase</keyword>
<dbReference type="eggNOG" id="COG1215">
    <property type="taxonomic scope" value="Bacteria"/>
</dbReference>
<evidence type="ECO:0000313" key="4">
    <source>
        <dbReference type="Proteomes" id="UP000012179"/>
    </source>
</evidence>
<dbReference type="GO" id="GO:0005886">
    <property type="term" value="C:plasma membrane"/>
    <property type="evidence" value="ECO:0007669"/>
    <property type="project" value="TreeGrafter"/>
</dbReference>
<dbReference type="RefSeq" id="WP_004178513.1">
    <property type="nucleotide sequence ID" value="NZ_CP021106.3"/>
</dbReference>
<evidence type="ECO:0008006" key="5">
    <source>
        <dbReference type="Google" id="ProtNLM"/>
    </source>
</evidence>
<dbReference type="PANTHER" id="PTHR40048">
    <property type="entry name" value="RHAMNOSYL O-METHYLTRANSFERASE"/>
    <property type="match status" value="1"/>
</dbReference>
<accession>A0A1W6SPY2</accession>
<proteinExistence type="predicted"/>
<gene>
    <name evidence="3" type="ORF">EBAPG3_008800</name>
</gene>
<evidence type="ECO:0000256" key="2">
    <source>
        <dbReference type="ARBA" id="ARBA00022679"/>
    </source>
</evidence>
<dbReference type="GO" id="GO:0008168">
    <property type="term" value="F:methyltransferase activity"/>
    <property type="evidence" value="ECO:0007669"/>
    <property type="project" value="UniProtKB-KW"/>
</dbReference>
<protein>
    <recommendedName>
        <fullName evidence="5">Class I SAM-dependent methyltransferase</fullName>
    </recommendedName>
</protein>
<reference evidence="3 4" key="1">
    <citation type="journal article" date="2015" name="Int. J. Syst. Evol. Microbiol.">
        <title>Nitrosospira lacus sp. nov., a psychrotolerant, ammonia-oxidizing bacterium from sandy lake sediment.</title>
        <authorList>
            <person name="Urakawa H."/>
            <person name="Garcia J.C."/>
            <person name="Nielsen J.L."/>
            <person name="Le V.Q."/>
            <person name="Kozlowski J.A."/>
            <person name="Stein L.Y."/>
            <person name="Lim C.K."/>
            <person name="Pommerening-Roser A."/>
            <person name="Martens-Habbena W."/>
            <person name="Stahl D.A."/>
            <person name="Klotz M.G."/>
        </authorList>
    </citation>
    <scope>NUCLEOTIDE SEQUENCE [LARGE SCALE GENOMIC DNA]</scope>
    <source>
        <strain evidence="3 4">APG3</strain>
    </source>
</reference>
<dbReference type="Pfam" id="PF13578">
    <property type="entry name" value="Methyltransf_24"/>
    <property type="match status" value="1"/>
</dbReference>
<organism evidence="3 4">
    <name type="scientific">Nitrosospira lacus</name>
    <dbReference type="NCBI Taxonomy" id="1288494"/>
    <lineage>
        <taxon>Bacteria</taxon>
        <taxon>Pseudomonadati</taxon>
        <taxon>Pseudomonadota</taxon>
        <taxon>Betaproteobacteria</taxon>
        <taxon>Nitrosomonadales</taxon>
        <taxon>Nitrosomonadaceae</taxon>
        <taxon>Nitrosospira</taxon>
    </lineage>
</organism>
<sequence>MSEKTSRLLKFIEPSGTIIETLARESAWGGHVPFMFCLMNYLRPRTYLELGTHTGMSFFSVCQAIREFEIDCSPTAVDLWLGDEHVGKYNEDIYKNFKRVLENRYAGIGHILRKDFTEAAADFKNRSLDLIHIDGLHTYEAVKNDYETWLPKASENSVILFHDTHVRERGFGVWKLWDEIKDDYVSFNFAHTHGLGVIALGSAASNPVIPLLQAINCSETSVKSFDNFFRLAGERALAEATSKVKLKAIRDRVPPLIINFFRLLKHKSIR</sequence>
<dbReference type="AlphaFoldDB" id="A0A1W6SPY2"/>